<dbReference type="PANTHER" id="PTHR12149:SF8">
    <property type="entry name" value="PROTEIN-RIBULOSAMINE 3-KINASE"/>
    <property type="match status" value="1"/>
</dbReference>
<dbReference type="RefSeq" id="WP_380974625.1">
    <property type="nucleotide sequence ID" value="NZ_JBHTEF010000001.1"/>
</dbReference>
<dbReference type="EMBL" id="JBHTEF010000001">
    <property type="protein sequence ID" value="MFC7581364.1"/>
    <property type="molecule type" value="Genomic_DNA"/>
</dbReference>
<accession>A0ABW2SNI3</accession>
<protein>
    <submittedName>
        <fullName evidence="2">Fructosamine kinase family protein</fullName>
    </submittedName>
</protein>
<evidence type="ECO:0000313" key="2">
    <source>
        <dbReference type="EMBL" id="MFC7581364.1"/>
    </source>
</evidence>
<comment type="caution">
    <text evidence="2">The sequence shown here is derived from an EMBL/GenBank/DDBJ whole genome shotgun (WGS) entry which is preliminary data.</text>
</comment>
<dbReference type="PIRSF" id="PIRSF006221">
    <property type="entry name" value="Ketosamine-3-kinase"/>
    <property type="match status" value="1"/>
</dbReference>
<dbReference type="InterPro" id="IPR016477">
    <property type="entry name" value="Fructo-/Ketosamine-3-kinase"/>
</dbReference>
<gene>
    <name evidence="2" type="ORF">ACFQWG_09190</name>
</gene>
<proteinExistence type="inferred from homology"/>
<reference evidence="3" key="1">
    <citation type="journal article" date="2019" name="Int. J. Syst. Evol. Microbiol.">
        <title>The Global Catalogue of Microorganisms (GCM) 10K type strain sequencing project: providing services to taxonomists for standard genome sequencing and annotation.</title>
        <authorList>
            <consortium name="The Broad Institute Genomics Platform"/>
            <consortium name="The Broad Institute Genome Sequencing Center for Infectious Disease"/>
            <person name="Wu L."/>
            <person name="Ma J."/>
        </authorList>
    </citation>
    <scope>NUCLEOTIDE SEQUENCE [LARGE SCALE GENOMIC DNA]</scope>
    <source>
        <strain evidence="3">CCUG 56698</strain>
    </source>
</reference>
<keyword evidence="3" id="KW-1185">Reference proteome</keyword>
<sequence length="265" mass="28565">METFRKSDPRPGRIAYEVAGLDWLADAPRGAAPVVPVLRYGDEGGAGWLEEPRLPETHPDARAAEDFGRALARTHAAGASHLGAPPPGTPAGGGWMGLARLPLPPTPAESTASWGAFYARDRIGPYLDAPAFTEDERALLARLCDKLAGGVYDHGQPELVRRSGQPASRTHGDLWSGNILWTPSGVTLIDPAAQGGHAEEDLAALAVFGCPHLERIWAAYDEASPLAEGWRERIGLHQLHMLMVHCQLFGRGYVPDTLAIARRWL</sequence>
<dbReference type="GO" id="GO:0016301">
    <property type="term" value="F:kinase activity"/>
    <property type="evidence" value="ECO:0007669"/>
    <property type="project" value="UniProtKB-KW"/>
</dbReference>
<dbReference type="InterPro" id="IPR011009">
    <property type="entry name" value="Kinase-like_dom_sf"/>
</dbReference>
<keyword evidence="1 2" id="KW-0418">Kinase</keyword>
<dbReference type="Gene3D" id="1.20.1270.240">
    <property type="match status" value="1"/>
</dbReference>
<dbReference type="SUPFAM" id="SSF56112">
    <property type="entry name" value="Protein kinase-like (PK-like)"/>
    <property type="match status" value="1"/>
</dbReference>
<keyword evidence="1" id="KW-0808">Transferase</keyword>
<dbReference type="Pfam" id="PF03881">
    <property type="entry name" value="Fructosamin_kin"/>
    <property type="match status" value="1"/>
</dbReference>
<dbReference type="PANTHER" id="PTHR12149">
    <property type="entry name" value="FRUCTOSAMINE 3 KINASE-RELATED PROTEIN"/>
    <property type="match status" value="1"/>
</dbReference>
<dbReference type="Gene3D" id="1.10.510.10">
    <property type="entry name" value="Transferase(Phosphotransferase) domain 1"/>
    <property type="match status" value="1"/>
</dbReference>
<evidence type="ECO:0000313" key="3">
    <source>
        <dbReference type="Proteomes" id="UP001596527"/>
    </source>
</evidence>
<evidence type="ECO:0000256" key="1">
    <source>
        <dbReference type="PIRNR" id="PIRNR006221"/>
    </source>
</evidence>
<dbReference type="Proteomes" id="UP001596527">
    <property type="component" value="Unassembled WGS sequence"/>
</dbReference>
<name>A0ABW2SNI3_9ACTO</name>
<organism evidence="2 3">
    <name type="scientific">Schaalia naturae</name>
    <dbReference type="NCBI Taxonomy" id="635203"/>
    <lineage>
        <taxon>Bacteria</taxon>
        <taxon>Bacillati</taxon>
        <taxon>Actinomycetota</taxon>
        <taxon>Actinomycetes</taxon>
        <taxon>Actinomycetales</taxon>
        <taxon>Actinomycetaceae</taxon>
        <taxon>Schaalia</taxon>
    </lineage>
</organism>
<comment type="similarity">
    <text evidence="1">Belongs to the fructosamine kinase family.</text>
</comment>